<accession>A0A1G2HRN1</accession>
<dbReference type="Gene3D" id="1.10.10.10">
    <property type="entry name" value="Winged helix-like DNA-binding domain superfamily/Winged helix DNA-binding domain"/>
    <property type="match status" value="1"/>
</dbReference>
<organism evidence="2 3">
    <name type="scientific">Candidatus Staskawiczbacteria bacterium RIFCSPHIGHO2_01_FULL_39_25</name>
    <dbReference type="NCBI Taxonomy" id="1802202"/>
    <lineage>
        <taxon>Bacteria</taxon>
        <taxon>Candidatus Staskawicziibacteriota</taxon>
    </lineage>
</organism>
<proteinExistence type="predicted"/>
<evidence type="ECO:0000313" key="3">
    <source>
        <dbReference type="Proteomes" id="UP000176855"/>
    </source>
</evidence>
<reference evidence="2 3" key="1">
    <citation type="journal article" date="2016" name="Nat. Commun.">
        <title>Thousands of microbial genomes shed light on interconnected biogeochemical processes in an aquifer system.</title>
        <authorList>
            <person name="Anantharaman K."/>
            <person name="Brown C.T."/>
            <person name="Hug L.A."/>
            <person name="Sharon I."/>
            <person name="Castelle C.J."/>
            <person name="Probst A.J."/>
            <person name="Thomas B.C."/>
            <person name="Singh A."/>
            <person name="Wilkins M.J."/>
            <person name="Karaoz U."/>
            <person name="Brodie E.L."/>
            <person name="Williams K.H."/>
            <person name="Hubbard S.S."/>
            <person name="Banfield J.F."/>
        </authorList>
    </citation>
    <scope>NUCLEOTIDE SEQUENCE [LARGE SCALE GENOMIC DNA]</scope>
</reference>
<dbReference type="InterPro" id="IPR036388">
    <property type="entry name" value="WH-like_DNA-bd_sf"/>
</dbReference>
<dbReference type="Pfam" id="PF14947">
    <property type="entry name" value="HTH_45"/>
    <property type="match status" value="1"/>
</dbReference>
<dbReference type="EMBL" id="MHOO01000001">
    <property type="protein sequence ID" value="OGZ64901.1"/>
    <property type="molecule type" value="Genomic_DNA"/>
</dbReference>
<gene>
    <name evidence="2" type="ORF">A2730_03695</name>
</gene>
<name>A0A1G2HRN1_9BACT</name>
<dbReference type="Proteomes" id="UP000176855">
    <property type="component" value="Unassembled WGS sequence"/>
</dbReference>
<dbReference type="InterPro" id="IPR036390">
    <property type="entry name" value="WH_DNA-bd_sf"/>
</dbReference>
<evidence type="ECO:0000313" key="2">
    <source>
        <dbReference type="EMBL" id="OGZ64901.1"/>
    </source>
</evidence>
<dbReference type="AlphaFoldDB" id="A0A1G2HRN1"/>
<dbReference type="InterPro" id="IPR038723">
    <property type="entry name" value="ArnR1-like_HTH"/>
</dbReference>
<protein>
    <recommendedName>
        <fullName evidence="1">ArnR1-like winged helix-turn-helix domain-containing protein</fullName>
    </recommendedName>
</protein>
<feature type="non-terminal residue" evidence="2">
    <location>
        <position position="1"/>
    </location>
</feature>
<sequence length="86" mass="9949">SRLEIINDILVIIQNTKGKPTQIMYKANLSYEMLSQYLSDLIHKGFILENKDKKGQRTYSLTDKGANFLRDYTIIKGFVESYGLNE</sequence>
<comment type="caution">
    <text evidence="2">The sequence shown here is derived from an EMBL/GenBank/DDBJ whole genome shotgun (WGS) entry which is preliminary data.</text>
</comment>
<dbReference type="STRING" id="1802202.A2730_03695"/>
<evidence type="ECO:0000259" key="1">
    <source>
        <dbReference type="Pfam" id="PF14947"/>
    </source>
</evidence>
<dbReference type="SUPFAM" id="SSF46785">
    <property type="entry name" value="Winged helix' DNA-binding domain"/>
    <property type="match status" value="1"/>
</dbReference>
<feature type="domain" description="ArnR1-like winged helix-turn-helix" evidence="1">
    <location>
        <begin position="1"/>
        <end position="74"/>
    </location>
</feature>